<reference evidence="3" key="1">
    <citation type="journal article" date="2013" name="Nat. Genet.">
        <title>The Capsella rubella genome and the genomic consequences of rapid mating system evolution.</title>
        <authorList>
            <person name="Slotte T."/>
            <person name="Hazzouri K.M."/>
            <person name="Agren J.A."/>
            <person name="Koenig D."/>
            <person name="Maumus F."/>
            <person name="Guo Y.L."/>
            <person name="Steige K."/>
            <person name="Platts A.E."/>
            <person name="Escobar J.S."/>
            <person name="Newman L.K."/>
            <person name="Wang W."/>
            <person name="Mandakova T."/>
            <person name="Vello E."/>
            <person name="Smith L.M."/>
            <person name="Henz S.R."/>
            <person name="Steffen J."/>
            <person name="Takuno S."/>
            <person name="Brandvain Y."/>
            <person name="Coop G."/>
            <person name="Andolfatto P."/>
            <person name="Hu T.T."/>
            <person name="Blanchette M."/>
            <person name="Clark R.M."/>
            <person name="Quesneville H."/>
            <person name="Nordborg M."/>
            <person name="Gaut B.S."/>
            <person name="Lysak M.A."/>
            <person name="Jenkins J."/>
            <person name="Grimwood J."/>
            <person name="Chapman J."/>
            <person name="Prochnik S."/>
            <person name="Shu S."/>
            <person name="Rokhsar D."/>
            <person name="Schmutz J."/>
            <person name="Weigel D."/>
            <person name="Wright S.I."/>
        </authorList>
    </citation>
    <scope>NUCLEOTIDE SEQUENCE [LARGE SCALE GENOMIC DNA]</scope>
    <source>
        <strain evidence="3">cv. Monte Gargano</strain>
    </source>
</reference>
<name>R0FHG2_9BRAS</name>
<keyword evidence="3" id="KW-1185">Reference proteome</keyword>
<dbReference type="Pfam" id="PF03478">
    <property type="entry name" value="Beta-prop_KIB1-4"/>
    <property type="match status" value="1"/>
</dbReference>
<proteinExistence type="predicted"/>
<dbReference type="EMBL" id="KB870810">
    <property type="protein sequence ID" value="EOA21787.1"/>
    <property type="molecule type" value="Genomic_DNA"/>
</dbReference>
<evidence type="ECO:0000259" key="1">
    <source>
        <dbReference type="Pfam" id="PF03478"/>
    </source>
</evidence>
<sequence length="129" mass="14658">MSQLLCRIVKLSSAAVKKCDAFSDKGEVDQSDPTASRRSKPRAFVVFRQDPEQRMSCYTEDIGDLCIFLGKNEAFCVSATEYPGLRPNSVYYTRMESRFGFYDLSDNTLHDVLDQPPSSFLKLWLAPLQ</sequence>
<dbReference type="AlphaFoldDB" id="R0FHG2"/>
<feature type="domain" description="KIB1-4 beta-propeller" evidence="1">
    <location>
        <begin position="35"/>
        <end position="103"/>
    </location>
</feature>
<gene>
    <name evidence="2" type="ORF">CARUB_v10002251mg</name>
</gene>
<protein>
    <recommendedName>
        <fullName evidence="1">KIB1-4 beta-propeller domain-containing protein</fullName>
    </recommendedName>
</protein>
<accession>R0FHG2</accession>
<dbReference type="InterPro" id="IPR005174">
    <property type="entry name" value="KIB1-4_b-propeller"/>
</dbReference>
<dbReference type="Proteomes" id="UP000029121">
    <property type="component" value="Unassembled WGS sequence"/>
</dbReference>
<evidence type="ECO:0000313" key="2">
    <source>
        <dbReference type="EMBL" id="EOA21787.1"/>
    </source>
</evidence>
<evidence type="ECO:0000313" key="3">
    <source>
        <dbReference type="Proteomes" id="UP000029121"/>
    </source>
</evidence>
<organism evidence="2 3">
    <name type="scientific">Capsella rubella</name>
    <dbReference type="NCBI Taxonomy" id="81985"/>
    <lineage>
        <taxon>Eukaryota</taxon>
        <taxon>Viridiplantae</taxon>
        <taxon>Streptophyta</taxon>
        <taxon>Embryophyta</taxon>
        <taxon>Tracheophyta</taxon>
        <taxon>Spermatophyta</taxon>
        <taxon>Magnoliopsida</taxon>
        <taxon>eudicotyledons</taxon>
        <taxon>Gunneridae</taxon>
        <taxon>Pentapetalae</taxon>
        <taxon>rosids</taxon>
        <taxon>malvids</taxon>
        <taxon>Brassicales</taxon>
        <taxon>Brassicaceae</taxon>
        <taxon>Camelineae</taxon>
        <taxon>Capsella</taxon>
    </lineage>
</organism>